<dbReference type="Proteomes" id="UP000579647">
    <property type="component" value="Unassembled WGS sequence"/>
</dbReference>
<dbReference type="EMBL" id="JACHDO010000001">
    <property type="protein sequence ID" value="MBB5491395.1"/>
    <property type="molecule type" value="Genomic_DNA"/>
</dbReference>
<sequence>MVPFSDPSPGVIKLYALTPIDPLLTPAAVWLDEHTQAPR</sequence>
<reference evidence="1 2" key="1">
    <citation type="submission" date="2020-08" db="EMBL/GenBank/DDBJ databases">
        <title>Sequencing the genomes of 1000 actinobacteria strains.</title>
        <authorList>
            <person name="Klenk H.-P."/>
        </authorList>
    </citation>
    <scope>NUCLEOTIDE SEQUENCE [LARGE SCALE GENOMIC DNA]</scope>
    <source>
        <strain evidence="1 2">DSM 44598</strain>
    </source>
</reference>
<organism evidence="1 2">
    <name type="scientific">Nocardiopsis metallicus</name>
    <dbReference type="NCBI Taxonomy" id="179819"/>
    <lineage>
        <taxon>Bacteria</taxon>
        <taxon>Bacillati</taxon>
        <taxon>Actinomycetota</taxon>
        <taxon>Actinomycetes</taxon>
        <taxon>Streptosporangiales</taxon>
        <taxon>Nocardiopsidaceae</taxon>
        <taxon>Nocardiopsis</taxon>
    </lineage>
</organism>
<proteinExistence type="predicted"/>
<keyword evidence="2" id="KW-1185">Reference proteome</keyword>
<evidence type="ECO:0000313" key="1">
    <source>
        <dbReference type="EMBL" id="MBB5491395.1"/>
    </source>
</evidence>
<protein>
    <submittedName>
        <fullName evidence="1">Uncharacterized protein</fullName>
    </submittedName>
</protein>
<evidence type="ECO:0000313" key="2">
    <source>
        <dbReference type="Proteomes" id="UP000579647"/>
    </source>
</evidence>
<dbReference type="AlphaFoldDB" id="A0A840WHK5"/>
<name>A0A840WHK5_9ACTN</name>
<gene>
    <name evidence="1" type="ORF">HNR07_002532</name>
</gene>
<comment type="caution">
    <text evidence="1">The sequence shown here is derived from an EMBL/GenBank/DDBJ whole genome shotgun (WGS) entry which is preliminary data.</text>
</comment>
<accession>A0A840WHK5</accession>